<sequence length="155" mass="17547">MSRDPNPDRQSRSDVAGKRSTPLLLAATVFPKLNSNSKHRRLSRTILSPISPLSFSKHGLYSISAKLQSHYHPHHRDVLSFLSSISLTLLSSHHARRATPNPPLPPLRHHHLFSLTGISLTSFSTNLHLILSLMYTHEKSRFFFFSDFIKLGFSV</sequence>
<dbReference type="AlphaFoldDB" id="A0AAV6I8T7"/>
<proteinExistence type="predicted"/>
<accession>A0AAV6I8T7</accession>
<comment type="caution">
    <text evidence="1">The sequence shown here is derived from an EMBL/GenBank/DDBJ whole genome shotgun (WGS) entry which is preliminary data.</text>
</comment>
<name>A0AAV6I8T7_9ERIC</name>
<dbReference type="EMBL" id="JACTNZ010000011">
    <property type="protein sequence ID" value="KAG5524245.1"/>
    <property type="molecule type" value="Genomic_DNA"/>
</dbReference>
<reference evidence="1" key="1">
    <citation type="submission" date="2020-08" db="EMBL/GenBank/DDBJ databases">
        <title>Plant Genome Project.</title>
        <authorList>
            <person name="Zhang R.-G."/>
        </authorList>
    </citation>
    <scope>NUCLEOTIDE SEQUENCE</scope>
    <source>
        <strain evidence="1">WSP0</strain>
        <tissue evidence="1">Leaf</tissue>
    </source>
</reference>
<organism evidence="1 2">
    <name type="scientific">Rhododendron griersonianum</name>
    <dbReference type="NCBI Taxonomy" id="479676"/>
    <lineage>
        <taxon>Eukaryota</taxon>
        <taxon>Viridiplantae</taxon>
        <taxon>Streptophyta</taxon>
        <taxon>Embryophyta</taxon>
        <taxon>Tracheophyta</taxon>
        <taxon>Spermatophyta</taxon>
        <taxon>Magnoliopsida</taxon>
        <taxon>eudicotyledons</taxon>
        <taxon>Gunneridae</taxon>
        <taxon>Pentapetalae</taxon>
        <taxon>asterids</taxon>
        <taxon>Ericales</taxon>
        <taxon>Ericaceae</taxon>
        <taxon>Ericoideae</taxon>
        <taxon>Rhodoreae</taxon>
        <taxon>Rhododendron</taxon>
    </lineage>
</organism>
<keyword evidence="2" id="KW-1185">Reference proteome</keyword>
<protein>
    <submittedName>
        <fullName evidence="1">Uncharacterized protein</fullName>
    </submittedName>
</protein>
<evidence type="ECO:0000313" key="1">
    <source>
        <dbReference type="EMBL" id="KAG5524245.1"/>
    </source>
</evidence>
<dbReference type="Proteomes" id="UP000823749">
    <property type="component" value="Chromosome 11"/>
</dbReference>
<gene>
    <name evidence="1" type="ORF">RHGRI_031050</name>
</gene>
<evidence type="ECO:0000313" key="2">
    <source>
        <dbReference type="Proteomes" id="UP000823749"/>
    </source>
</evidence>